<dbReference type="EMBL" id="VYZN01000008">
    <property type="protein sequence ID" value="KAE9543635.1"/>
    <property type="molecule type" value="Genomic_DNA"/>
</dbReference>
<feature type="transmembrane region" description="Helical" evidence="1">
    <location>
        <begin position="194"/>
        <end position="213"/>
    </location>
</feature>
<comment type="caution">
    <text evidence="2">The sequence shown here is derived from an EMBL/GenBank/DDBJ whole genome shotgun (WGS) entry which is preliminary data.</text>
</comment>
<dbReference type="AlphaFoldDB" id="A0A6G0U3E9"/>
<organism evidence="2 3">
    <name type="scientific">Aphis glycines</name>
    <name type="common">Soybean aphid</name>
    <dbReference type="NCBI Taxonomy" id="307491"/>
    <lineage>
        <taxon>Eukaryota</taxon>
        <taxon>Metazoa</taxon>
        <taxon>Ecdysozoa</taxon>
        <taxon>Arthropoda</taxon>
        <taxon>Hexapoda</taxon>
        <taxon>Insecta</taxon>
        <taxon>Pterygota</taxon>
        <taxon>Neoptera</taxon>
        <taxon>Paraneoptera</taxon>
        <taxon>Hemiptera</taxon>
        <taxon>Sternorrhyncha</taxon>
        <taxon>Aphidomorpha</taxon>
        <taxon>Aphidoidea</taxon>
        <taxon>Aphididae</taxon>
        <taxon>Aphidini</taxon>
        <taxon>Aphis</taxon>
        <taxon>Aphis</taxon>
    </lineage>
</organism>
<evidence type="ECO:0000256" key="1">
    <source>
        <dbReference type="SAM" id="Phobius"/>
    </source>
</evidence>
<keyword evidence="1" id="KW-0812">Transmembrane</keyword>
<keyword evidence="1" id="KW-1133">Transmembrane helix</keyword>
<proteinExistence type="predicted"/>
<sequence>MSIMNLVKEIQPNINDKTMKYRFTKFTNLLIQINGQEVDEHLLNTKFFVYSKELTTLESNLSYNPATRKLFGDRRDFMCCSRKAYHQLSYHIIILLSRDFISLKPVLFAIPTGHERPFYVVNRFGYLVHLSRVFKSFGRIIFSLCFISDSNWSGVINASTIFYRTLEIILCKLLTSMSNSNIVFSNINIELRTLIFLFSLAIAIIIAFTLTHISDHEQYAYHLSDCFLIY</sequence>
<reference evidence="2 3" key="1">
    <citation type="submission" date="2019-08" db="EMBL/GenBank/DDBJ databases">
        <title>The genome of the soybean aphid Biotype 1, its phylome, world population structure and adaptation to the North American continent.</title>
        <authorList>
            <person name="Giordano R."/>
            <person name="Donthu R.K."/>
            <person name="Hernandez A.G."/>
            <person name="Wright C.L."/>
            <person name="Zimin A.V."/>
        </authorList>
    </citation>
    <scope>NUCLEOTIDE SEQUENCE [LARGE SCALE GENOMIC DNA]</scope>
    <source>
        <tissue evidence="2">Whole aphids</tissue>
    </source>
</reference>
<evidence type="ECO:0000313" key="3">
    <source>
        <dbReference type="Proteomes" id="UP000475862"/>
    </source>
</evidence>
<keyword evidence="3" id="KW-1185">Reference proteome</keyword>
<accession>A0A6G0U3E9</accession>
<keyword evidence="1" id="KW-0472">Membrane</keyword>
<protein>
    <submittedName>
        <fullName evidence="2">Uncharacterized protein</fullName>
    </submittedName>
</protein>
<dbReference type="Proteomes" id="UP000475862">
    <property type="component" value="Unassembled WGS sequence"/>
</dbReference>
<name>A0A6G0U3E9_APHGL</name>
<gene>
    <name evidence="2" type="ORF">AGLY_002435</name>
</gene>
<evidence type="ECO:0000313" key="2">
    <source>
        <dbReference type="EMBL" id="KAE9543635.1"/>
    </source>
</evidence>